<dbReference type="SUPFAM" id="SSF159672">
    <property type="entry name" value="CbiG N-terminal domain-like"/>
    <property type="match status" value="1"/>
</dbReference>
<keyword evidence="10" id="KW-1185">Reference proteome</keyword>
<dbReference type="InterPro" id="IPR006363">
    <property type="entry name" value="Cbl_synth_CobJ/CibH_dom"/>
</dbReference>
<evidence type="ECO:0000259" key="7">
    <source>
        <dbReference type="Pfam" id="PF01890"/>
    </source>
</evidence>
<dbReference type="GO" id="GO:0009236">
    <property type="term" value="P:cobalamin biosynthetic process"/>
    <property type="evidence" value="ECO:0007669"/>
    <property type="project" value="UniProtKB-UniPathway"/>
</dbReference>
<gene>
    <name evidence="9" type="primary">cobJ</name>
    <name evidence="9" type="ORF">HW532_17745</name>
</gene>
<dbReference type="NCBIfam" id="TIGR01466">
    <property type="entry name" value="cobJ_cbiH"/>
    <property type="match status" value="1"/>
</dbReference>
<evidence type="ECO:0000256" key="4">
    <source>
        <dbReference type="ARBA" id="ARBA00022679"/>
    </source>
</evidence>
<dbReference type="RefSeq" id="WP_213161748.1">
    <property type="nucleotide sequence ID" value="NZ_CP058214.1"/>
</dbReference>
<dbReference type="EC" id="2.1.1.131" evidence="9"/>
<accession>A0A7S8C6Q1</accession>
<comment type="pathway">
    <text evidence="1">Cofactor biosynthesis; adenosylcobalamin biosynthesis.</text>
</comment>
<dbReference type="Pfam" id="PF00590">
    <property type="entry name" value="TP_methylase"/>
    <property type="match status" value="1"/>
</dbReference>
<dbReference type="InterPro" id="IPR014776">
    <property type="entry name" value="4pyrrole_Mease_sub2"/>
</dbReference>
<dbReference type="GO" id="GO:0032259">
    <property type="term" value="P:methylation"/>
    <property type="evidence" value="ECO:0007669"/>
    <property type="project" value="UniProtKB-KW"/>
</dbReference>
<dbReference type="EMBL" id="CP058214">
    <property type="protein sequence ID" value="QPC44379.1"/>
    <property type="molecule type" value="Genomic_DNA"/>
</dbReference>
<keyword evidence="4 9" id="KW-0808">Transferase</keyword>
<evidence type="ECO:0000313" key="10">
    <source>
        <dbReference type="Proteomes" id="UP000593594"/>
    </source>
</evidence>
<protein>
    <submittedName>
        <fullName evidence="9">Precorrin-3B C(17)-methyltransferase</fullName>
        <ecNumber evidence="9">2.1.1.131</ecNumber>
    </submittedName>
</protein>
<dbReference type="PANTHER" id="PTHR47036:SF1">
    <property type="entry name" value="COBALT-FACTOR III C(17)-METHYLTRANSFERASE-RELATED"/>
    <property type="match status" value="1"/>
</dbReference>
<dbReference type="Pfam" id="PF01890">
    <property type="entry name" value="CbiG_C"/>
    <property type="match status" value="1"/>
</dbReference>
<dbReference type="InterPro" id="IPR051810">
    <property type="entry name" value="Precorrin_MeTrfase"/>
</dbReference>
<keyword evidence="3 9" id="KW-0489">Methyltransferase</keyword>
<dbReference type="InterPro" id="IPR000878">
    <property type="entry name" value="4pyrrol_Mease"/>
</dbReference>
<evidence type="ECO:0000256" key="2">
    <source>
        <dbReference type="ARBA" id="ARBA00022573"/>
    </source>
</evidence>
<feature type="domain" description="Cobalamin synthesis G N-terminal" evidence="8">
    <location>
        <begin position="50"/>
        <end position="129"/>
    </location>
</feature>
<dbReference type="UniPathway" id="UPA00148"/>
<dbReference type="Gene3D" id="3.30.950.10">
    <property type="entry name" value="Methyltransferase, Cobalt-precorrin-4 Transmethylase, Domain 2"/>
    <property type="match status" value="1"/>
</dbReference>
<dbReference type="InterPro" id="IPR002750">
    <property type="entry name" value="CobE/GbiG_C"/>
</dbReference>
<dbReference type="InterPro" id="IPR036518">
    <property type="entry name" value="CobE/GbiG_C_sf"/>
</dbReference>
<dbReference type="PANTHER" id="PTHR47036">
    <property type="entry name" value="COBALT-FACTOR III C(17)-METHYLTRANSFERASE-RELATED"/>
    <property type="match status" value="1"/>
</dbReference>
<dbReference type="Gene3D" id="3.30.420.180">
    <property type="entry name" value="CobE/GbiG C-terminal domain"/>
    <property type="match status" value="1"/>
</dbReference>
<dbReference type="InterPro" id="IPR014777">
    <property type="entry name" value="4pyrrole_Mease_sub1"/>
</dbReference>
<dbReference type="InterPro" id="IPR038029">
    <property type="entry name" value="GbiG_N_sf"/>
</dbReference>
<dbReference type="CDD" id="cd11646">
    <property type="entry name" value="Precorrin_3B_C17_MT"/>
    <property type="match status" value="1"/>
</dbReference>
<dbReference type="Gene3D" id="3.40.50.11220">
    <property type="match status" value="1"/>
</dbReference>
<organism evidence="9 10">
    <name type="scientific">Kaustia mangrovi</name>
    <dbReference type="NCBI Taxonomy" id="2593653"/>
    <lineage>
        <taxon>Bacteria</taxon>
        <taxon>Pseudomonadati</taxon>
        <taxon>Pseudomonadota</taxon>
        <taxon>Alphaproteobacteria</taxon>
        <taxon>Hyphomicrobiales</taxon>
        <taxon>Parvibaculaceae</taxon>
        <taxon>Kaustia</taxon>
    </lineage>
</organism>
<dbReference type="GO" id="GO:0030789">
    <property type="term" value="F:precorrin-3B C17-methyltransferase activity"/>
    <property type="evidence" value="ECO:0007669"/>
    <property type="project" value="UniProtKB-EC"/>
</dbReference>
<proteinExistence type="predicted"/>
<evidence type="ECO:0000256" key="5">
    <source>
        <dbReference type="ARBA" id="ARBA00022691"/>
    </source>
</evidence>
<dbReference type="Pfam" id="PF11760">
    <property type="entry name" value="CbiG_N"/>
    <property type="match status" value="1"/>
</dbReference>
<dbReference type="Gene3D" id="3.40.1010.10">
    <property type="entry name" value="Cobalt-precorrin-4 Transmethylase, Domain 1"/>
    <property type="match status" value="1"/>
</dbReference>
<evidence type="ECO:0000256" key="3">
    <source>
        <dbReference type="ARBA" id="ARBA00022603"/>
    </source>
</evidence>
<dbReference type="SUPFAM" id="SSF159664">
    <property type="entry name" value="CobE/GbiG C-terminal domain-like"/>
    <property type="match status" value="1"/>
</dbReference>
<dbReference type="InterPro" id="IPR021744">
    <property type="entry name" value="CbiG_N"/>
</dbReference>
<name>A0A7S8C6Q1_9HYPH</name>
<dbReference type="InterPro" id="IPR035996">
    <property type="entry name" value="4pyrrol_Methylase_sf"/>
</dbReference>
<feature type="domain" description="CobE/GbiG C-terminal" evidence="7">
    <location>
        <begin position="210"/>
        <end position="330"/>
    </location>
</feature>
<dbReference type="KEGG" id="kmn:HW532_17745"/>
<evidence type="ECO:0000313" key="9">
    <source>
        <dbReference type="EMBL" id="QPC44379.1"/>
    </source>
</evidence>
<feature type="domain" description="Tetrapyrrole methylase" evidence="6">
    <location>
        <begin position="349"/>
        <end position="562"/>
    </location>
</feature>
<dbReference type="Proteomes" id="UP000593594">
    <property type="component" value="Chromosome"/>
</dbReference>
<evidence type="ECO:0000259" key="8">
    <source>
        <dbReference type="Pfam" id="PF11760"/>
    </source>
</evidence>
<keyword evidence="2" id="KW-0169">Cobalamin biosynthesis</keyword>
<evidence type="ECO:0000256" key="1">
    <source>
        <dbReference type="ARBA" id="ARBA00004953"/>
    </source>
</evidence>
<keyword evidence="5" id="KW-0949">S-adenosyl-L-methionine</keyword>
<evidence type="ECO:0000259" key="6">
    <source>
        <dbReference type="Pfam" id="PF00590"/>
    </source>
</evidence>
<reference evidence="9 10" key="1">
    <citation type="submission" date="2020-06" db="EMBL/GenBank/DDBJ databases">
        <title>Genome sequence of 2 isolates from Red Sea Mangroves.</title>
        <authorList>
            <person name="Sefrji F."/>
            <person name="Michoud G."/>
            <person name="Merlino G."/>
            <person name="Daffonchio D."/>
        </authorList>
    </citation>
    <scope>NUCLEOTIDE SEQUENCE [LARGE SCALE GENOMIC DNA]</scope>
    <source>
        <strain evidence="9 10">R1DC25</strain>
    </source>
</reference>
<sequence length="607" mass="62448">MVAVPAIVTLTPSGAATARRIAEAMGSAEVHGRGTAASQADVAFTDTGAHLRALFAAGRPIIGVCAAAILVRTLGGIAQDKHSEPPILAVSEDGATIVPLLGGHHGANEMARTLAEALGGVAAVTTASDIHFGVALDDPPPGWTLANPDHAKAAVAALLAGGTARIEGEAPWLRASTLPLAEDGGAVTLTVTDEAVAGGETRLVYHPATLVLGVGCVRNCEPKELIALAEDTLKAHGLAPQSVALVASIDVKADEAAVHALARHLGVPARFFSAETLAGEEARLANPSETVRAEVGCPGVAEGASLAAAGPEARLAVEKTRSANATCAVARAPHPIADPAAIGRARGRLSVIGIGPGAQGWRSPEADTLLLEATDWVGYGLYLNLLEPLSAGKRQHRFKLGEEEARVRHALELAGEGRDVALVSSGDAGIYAMAALVFELVDGAAGPRAVSEAARRAEIVVSPGISALQAAAAKAGAPLGHDFCAISLSDLLTPWEVIERRVEAAARGDFVTCFYNPRSQRRTDQLARAMRILARHRPDDTPVIVAANLGRPAETVTVTTLAGFDPEVVDMLTLVVVGASTTRALALSDGSQWVYTPRGYHRKKGPS</sequence>
<dbReference type="AlphaFoldDB" id="A0A7S8C6Q1"/>
<dbReference type="SUPFAM" id="SSF53790">
    <property type="entry name" value="Tetrapyrrole methylase"/>
    <property type="match status" value="1"/>
</dbReference>